<feature type="region of interest" description="Disordered" evidence="6">
    <location>
        <begin position="1"/>
        <end position="20"/>
    </location>
</feature>
<dbReference type="RefSeq" id="WP_015571598.1">
    <property type="nucleotide sequence ID" value="NZ_AP022510.1"/>
</dbReference>
<dbReference type="AlphaFoldDB" id="A0A2J0PX73"/>
<gene>
    <name evidence="7" type="ORF">B9Q30_12970</name>
</gene>
<dbReference type="Gene3D" id="2.30.30.910">
    <property type="match status" value="1"/>
</dbReference>
<dbReference type="Proteomes" id="UP000229974">
    <property type="component" value="Unassembled WGS sequence"/>
</dbReference>
<evidence type="ECO:0000256" key="4">
    <source>
        <dbReference type="ARBA" id="ARBA00024746"/>
    </source>
</evidence>
<evidence type="ECO:0000256" key="2">
    <source>
        <dbReference type="ARBA" id="ARBA00016013"/>
    </source>
</evidence>
<protein>
    <recommendedName>
        <fullName evidence="2 5">Basal-body rod modification protein FlgD</fullName>
    </recommendedName>
</protein>
<evidence type="ECO:0000256" key="5">
    <source>
        <dbReference type="RuleBase" id="RU362076"/>
    </source>
</evidence>
<dbReference type="GO" id="GO:0044781">
    <property type="term" value="P:bacterial-type flagellum organization"/>
    <property type="evidence" value="ECO:0007669"/>
    <property type="project" value="UniProtKB-UniRule"/>
</dbReference>
<evidence type="ECO:0000256" key="6">
    <source>
        <dbReference type="SAM" id="MobiDB-lite"/>
    </source>
</evidence>
<evidence type="ECO:0000313" key="8">
    <source>
        <dbReference type="Proteomes" id="UP000229974"/>
    </source>
</evidence>
<dbReference type="OrthoDB" id="9785233at2"/>
<dbReference type="Pfam" id="PF03963">
    <property type="entry name" value="FlgD"/>
    <property type="match status" value="1"/>
</dbReference>
<evidence type="ECO:0000256" key="3">
    <source>
        <dbReference type="ARBA" id="ARBA00022795"/>
    </source>
</evidence>
<dbReference type="EMBL" id="NEEW01000006">
    <property type="protein sequence ID" value="PJD84072.1"/>
    <property type="molecule type" value="Genomic_DNA"/>
</dbReference>
<comment type="caution">
    <text evidence="7">The sequence shown here is derived from an EMBL/GenBank/DDBJ whole genome shotgun (WGS) entry which is preliminary data.</text>
</comment>
<sequence length="232" mass="24578">MTVSTVNDTSGNTSTYGTGSSAADLSEQFMKLLVAQMQNQDPTNPMDNNQLTSQLAQFNTAAGVEKLNASVGNVQALMAQLGSMSAASWVGRGVLIEGDPKVAFGDATQPLDGEEKPSDSFSFLLSGDAETVTVTLTDDEGNAYTAQLKDVKSGVKTYTLDDLENFQPEPGPPQDREYTLSFEAKNPEGDNPEISGLIQEQVSGVTMTANGAVLHLLNHDPITMGDVVVIQK</sequence>
<evidence type="ECO:0000256" key="1">
    <source>
        <dbReference type="ARBA" id="ARBA00010577"/>
    </source>
</evidence>
<feature type="compositionally biased region" description="Low complexity" evidence="6">
    <location>
        <begin position="9"/>
        <end position="20"/>
    </location>
</feature>
<dbReference type="InterPro" id="IPR025963">
    <property type="entry name" value="FLgD_Tudor"/>
</dbReference>
<organism evidence="7 8">
    <name type="scientific">Enterobacter hormaechei</name>
    <dbReference type="NCBI Taxonomy" id="158836"/>
    <lineage>
        <taxon>Bacteria</taxon>
        <taxon>Pseudomonadati</taxon>
        <taxon>Pseudomonadota</taxon>
        <taxon>Gammaproteobacteria</taxon>
        <taxon>Enterobacterales</taxon>
        <taxon>Enterobacteriaceae</taxon>
        <taxon>Enterobacter</taxon>
        <taxon>Enterobacter cloacae complex</taxon>
    </lineage>
</organism>
<dbReference type="Pfam" id="PF13861">
    <property type="entry name" value="FLgD_tudor"/>
    <property type="match status" value="1"/>
</dbReference>
<dbReference type="STRING" id="299766.BFV68_16845"/>
<dbReference type="Gene3D" id="2.60.40.4070">
    <property type="match status" value="1"/>
</dbReference>
<proteinExistence type="inferred from homology"/>
<keyword evidence="7" id="KW-0282">Flagellum</keyword>
<keyword evidence="7" id="KW-0966">Cell projection</keyword>
<keyword evidence="3 5" id="KW-1005">Bacterial flagellum biogenesis</keyword>
<keyword evidence="7" id="KW-0969">Cilium</keyword>
<accession>A0A331V942</accession>
<dbReference type="InterPro" id="IPR005648">
    <property type="entry name" value="FlgD"/>
</dbReference>
<reference evidence="7 8" key="1">
    <citation type="journal article" date="2017" name="J. Antimicrob. Chemother.">
        <title>Characterization of the population structure, drug resistance mechanisms and plasmids of the community-associated Enterobacter cloacae complex in China.</title>
        <authorList>
            <person name="Zhou K."/>
            <person name="Yu W."/>
            <person name="Cao X."/>
            <person name="Shen P."/>
            <person name="Lu H."/>
            <person name="Luo Q."/>
            <person name="Rossen J.W.A."/>
            <person name="Xiao Y."/>
        </authorList>
    </citation>
    <scope>NUCLEOTIDE SEQUENCE [LARGE SCALE GENOMIC DNA]</scope>
    <source>
        <strain evidence="7 8">ECC904</strain>
    </source>
</reference>
<accession>A0A2J0PX73</accession>
<comment type="similarity">
    <text evidence="1 5">Belongs to the FlgD family.</text>
</comment>
<name>A0A2J0PX73_9ENTR</name>
<comment type="function">
    <text evidence="4 5">Required for flagellar hook formation. May act as a scaffolding protein.</text>
</comment>
<evidence type="ECO:0000313" key="7">
    <source>
        <dbReference type="EMBL" id="PJD84072.1"/>
    </source>
</evidence>